<evidence type="ECO:0000259" key="3">
    <source>
        <dbReference type="Pfam" id="PF00303"/>
    </source>
</evidence>
<reference evidence="4 5" key="1">
    <citation type="submission" date="2011-11" db="EMBL/GenBank/DDBJ databases">
        <title>The Genome Sequence of Fusarium oxysporum PHW815.</title>
        <authorList>
            <consortium name="The Broad Institute Genome Sequencing Platform"/>
            <person name="Ma L.-J."/>
            <person name="Gale L.R."/>
            <person name="Schwartz D.C."/>
            <person name="Zhou S."/>
            <person name="Corby-Kistler H."/>
            <person name="Young S.K."/>
            <person name="Zeng Q."/>
            <person name="Gargeya S."/>
            <person name="Fitzgerald M."/>
            <person name="Haas B."/>
            <person name="Abouelleil A."/>
            <person name="Alvarado L."/>
            <person name="Arachchi H.M."/>
            <person name="Berlin A."/>
            <person name="Brown A."/>
            <person name="Chapman S.B."/>
            <person name="Chen Z."/>
            <person name="Dunbar C."/>
            <person name="Freedman E."/>
            <person name="Gearin G."/>
            <person name="Goldberg J."/>
            <person name="Griggs A."/>
            <person name="Gujja S."/>
            <person name="Heiman D."/>
            <person name="Howarth C."/>
            <person name="Larson L."/>
            <person name="Lui A."/>
            <person name="MacDonald P.J.P."/>
            <person name="Montmayeur A."/>
            <person name="Murphy C."/>
            <person name="Neiman D."/>
            <person name="Pearson M."/>
            <person name="Priest M."/>
            <person name="Roberts A."/>
            <person name="Saif S."/>
            <person name="Shea T."/>
            <person name="Shenoy N."/>
            <person name="Sisk P."/>
            <person name="Stolte C."/>
            <person name="Sykes S."/>
            <person name="Wortman J."/>
            <person name="Nusbaum C."/>
            <person name="Birren B."/>
        </authorList>
    </citation>
    <scope>NUCLEOTIDE SEQUENCE [LARGE SCALE GENOMIC DNA]</scope>
    <source>
        <strain evidence="4 5">54005</strain>
    </source>
</reference>
<keyword evidence="5" id="KW-1185">Reference proteome</keyword>
<dbReference type="SUPFAM" id="SSF55831">
    <property type="entry name" value="Thymidylate synthase/dCMP hydroxymethylase"/>
    <property type="match status" value="1"/>
</dbReference>
<dbReference type="InterPro" id="IPR023451">
    <property type="entry name" value="Thymidate_synth/dCMP_Mease_dom"/>
</dbReference>
<protein>
    <submittedName>
        <fullName evidence="4">Thymidylate synthase</fullName>
    </submittedName>
</protein>
<dbReference type="Pfam" id="PF00303">
    <property type="entry name" value="Thymidylat_synt"/>
    <property type="match status" value="1"/>
</dbReference>
<feature type="domain" description="Thymidylate synthase/dCMP hydroxymethylase" evidence="3">
    <location>
        <begin position="16"/>
        <end position="77"/>
    </location>
</feature>
<name>X0B9K0_FUSOX</name>
<dbReference type="EMBL" id="JH658519">
    <property type="protein sequence ID" value="EXK78441.1"/>
    <property type="molecule type" value="Genomic_DNA"/>
</dbReference>
<evidence type="ECO:0000313" key="4">
    <source>
        <dbReference type="EMBL" id="EXK78441.1"/>
    </source>
</evidence>
<organism evidence="4 5">
    <name type="scientific">Fusarium oxysporum f. sp. raphani 54005</name>
    <dbReference type="NCBI Taxonomy" id="1089458"/>
    <lineage>
        <taxon>Eukaryota</taxon>
        <taxon>Fungi</taxon>
        <taxon>Dikarya</taxon>
        <taxon>Ascomycota</taxon>
        <taxon>Pezizomycotina</taxon>
        <taxon>Sordariomycetes</taxon>
        <taxon>Hypocreomycetidae</taxon>
        <taxon>Hypocreales</taxon>
        <taxon>Nectriaceae</taxon>
        <taxon>Fusarium</taxon>
        <taxon>Fusarium oxysporum species complex</taxon>
    </lineage>
</organism>
<dbReference type="HOGENOM" id="CLU_1390297_0_0_1"/>
<dbReference type="Gene3D" id="3.30.572.10">
    <property type="entry name" value="Thymidylate synthase/dCMP hydroxymethylase domain"/>
    <property type="match status" value="1"/>
</dbReference>
<dbReference type="AlphaFoldDB" id="X0B9K0"/>
<keyword evidence="1" id="KW-0808">Transferase</keyword>
<dbReference type="OrthoDB" id="5050831at2759"/>
<dbReference type="InterPro" id="IPR036926">
    <property type="entry name" value="Thymidate_synth/dCMP_Mease_sf"/>
</dbReference>
<feature type="coiled-coil region" evidence="2">
    <location>
        <begin position="89"/>
        <end position="116"/>
    </location>
</feature>
<evidence type="ECO:0000313" key="5">
    <source>
        <dbReference type="Proteomes" id="UP000030663"/>
    </source>
</evidence>
<dbReference type="GO" id="GO:0016740">
    <property type="term" value="F:transferase activity"/>
    <property type="evidence" value="ECO:0007669"/>
    <property type="project" value="UniProtKB-KW"/>
</dbReference>
<gene>
    <name evidence="4" type="ORF">FOQG_16883</name>
</gene>
<accession>X0B9K0</accession>
<dbReference type="Proteomes" id="UP000030663">
    <property type="component" value="Unassembled WGS sequence"/>
</dbReference>
<evidence type="ECO:0000256" key="2">
    <source>
        <dbReference type="SAM" id="Coils"/>
    </source>
</evidence>
<proteinExistence type="predicted"/>
<sequence>MRSSWDVVDRRAINYLWDLVVEKLLEFASGRRELSELEEKKVKYWKEWLRKYQSSEGTYYHAKGHAWKHINDAAQVDRGLALLYHVVKIYALRDENNDLKQEIKGLRERLIEFERKPQGFEEEFGSLAGSTSERVRELEEHMDVRLSKFCQDMGELISEVHATKLGIDEDELVNRVKYRVADHITASLSRDMPPDD</sequence>
<evidence type="ECO:0000256" key="1">
    <source>
        <dbReference type="ARBA" id="ARBA00022679"/>
    </source>
</evidence>
<keyword evidence="2" id="KW-0175">Coiled coil</keyword>